<dbReference type="InterPro" id="IPR033469">
    <property type="entry name" value="CYTH-like_dom_sf"/>
</dbReference>
<gene>
    <name evidence="3" type="ORF">WJX73_002996</name>
</gene>
<dbReference type="GO" id="GO:0016462">
    <property type="term" value="F:pyrophosphatase activity"/>
    <property type="evidence" value="ECO:0007669"/>
    <property type="project" value="UniProtKB-ARBA"/>
</dbReference>
<dbReference type="SUPFAM" id="SSF55154">
    <property type="entry name" value="CYTH-like phosphatases"/>
    <property type="match status" value="1"/>
</dbReference>
<feature type="region of interest" description="Disordered" evidence="1">
    <location>
        <begin position="25"/>
        <end position="55"/>
    </location>
</feature>
<dbReference type="Gene3D" id="2.40.320.10">
    <property type="entry name" value="Hypothetical Protein Pfu-838710-001"/>
    <property type="match status" value="1"/>
</dbReference>
<dbReference type="PANTHER" id="PTHR34948">
    <property type="entry name" value="OS08G0299200 PROTEIN"/>
    <property type="match status" value="1"/>
</dbReference>
<feature type="domain" description="CYTH" evidence="2">
    <location>
        <begin position="33"/>
        <end position="195"/>
    </location>
</feature>
<reference evidence="3 4" key="1">
    <citation type="journal article" date="2024" name="Nat. Commun.">
        <title>Phylogenomics reveals the evolutionary origins of lichenization in chlorophyte algae.</title>
        <authorList>
            <person name="Puginier C."/>
            <person name="Libourel C."/>
            <person name="Otte J."/>
            <person name="Skaloud P."/>
            <person name="Haon M."/>
            <person name="Grisel S."/>
            <person name="Petersen M."/>
            <person name="Berrin J.G."/>
            <person name="Delaux P.M."/>
            <person name="Dal Grande F."/>
            <person name="Keller J."/>
        </authorList>
    </citation>
    <scope>NUCLEOTIDE SEQUENCE [LARGE SCALE GENOMIC DNA]</scope>
    <source>
        <strain evidence="3 4">SAG 2036</strain>
    </source>
</reference>
<dbReference type="GO" id="GO:0005680">
    <property type="term" value="C:anaphase-promoting complex"/>
    <property type="evidence" value="ECO:0007669"/>
    <property type="project" value="InterPro"/>
</dbReference>
<dbReference type="Pfam" id="PF01928">
    <property type="entry name" value="CYTH"/>
    <property type="match status" value="1"/>
</dbReference>
<evidence type="ECO:0000313" key="4">
    <source>
        <dbReference type="Proteomes" id="UP001465755"/>
    </source>
</evidence>
<evidence type="ECO:0000259" key="2">
    <source>
        <dbReference type="Pfam" id="PF01928"/>
    </source>
</evidence>
<feature type="compositionally biased region" description="Low complexity" evidence="1">
    <location>
        <begin position="28"/>
        <end position="41"/>
    </location>
</feature>
<sequence>MLRRKPTRIELKPEDKEELEAIKKERAQQAAAELAAQNQGAGKQPLTPAYQEHPQPSTAARIGLLKCRFYNDTERALLTLKGQQNLVGGIGRGTELETDIDPIKARALLQSPDDLLGMKIGFVDEVCRKLGVEHLVGLGGFKNVRKDFSWEGFKLELDETQFEWGTVFEIEVETEEPEQLKGKLESFLHEHQVSYSYSSVTKFHNFINKTLQ</sequence>
<dbReference type="GO" id="GO:0031145">
    <property type="term" value="P:anaphase-promoting complex-dependent catabolic process"/>
    <property type="evidence" value="ECO:0007669"/>
    <property type="project" value="InterPro"/>
</dbReference>
<protein>
    <recommendedName>
        <fullName evidence="2">CYTH domain-containing protein</fullName>
    </recommendedName>
</protein>
<comment type="caution">
    <text evidence="3">The sequence shown here is derived from an EMBL/GenBank/DDBJ whole genome shotgun (WGS) entry which is preliminary data.</text>
</comment>
<dbReference type="EMBL" id="JALJOQ010000078">
    <property type="protein sequence ID" value="KAK9800869.1"/>
    <property type="molecule type" value="Genomic_DNA"/>
</dbReference>
<organism evidence="3 4">
    <name type="scientific">Symbiochloris irregularis</name>
    <dbReference type="NCBI Taxonomy" id="706552"/>
    <lineage>
        <taxon>Eukaryota</taxon>
        <taxon>Viridiplantae</taxon>
        <taxon>Chlorophyta</taxon>
        <taxon>core chlorophytes</taxon>
        <taxon>Trebouxiophyceae</taxon>
        <taxon>Trebouxiales</taxon>
        <taxon>Trebouxiaceae</taxon>
        <taxon>Symbiochloris</taxon>
    </lineage>
</organism>
<evidence type="ECO:0000313" key="3">
    <source>
        <dbReference type="EMBL" id="KAK9800869.1"/>
    </source>
</evidence>
<dbReference type="InterPro" id="IPR023577">
    <property type="entry name" value="CYTH_domain"/>
</dbReference>
<proteinExistence type="predicted"/>
<dbReference type="Proteomes" id="UP001465755">
    <property type="component" value="Unassembled WGS sequence"/>
</dbReference>
<evidence type="ECO:0000256" key="1">
    <source>
        <dbReference type="SAM" id="MobiDB-lite"/>
    </source>
</evidence>
<dbReference type="PANTHER" id="PTHR34948:SF2">
    <property type="entry name" value="TRIPHOSPHATE TUNNEL METALLOENZYME 3"/>
    <property type="match status" value="1"/>
</dbReference>
<dbReference type="AlphaFoldDB" id="A0AAW1NWK3"/>
<accession>A0AAW1NWK3</accession>
<keyword evidence="4" id="KW-1185">Reference proteome</keyword>
<name>A0AAW1NWK3_9CHLO</name>